<dbReference type="SUPFAM" id="SSF55785">
    <property type="entry name" value="PYP-like sensor domain (PAS domain)"/>
    <property type="match status" value="1"/>
</dbReference>
<dbReference type="GO" id="GO:0000155">
    <property type="term" value="F:phosphorelay sensor kinase activity"/>
    <property type="evidence" value="ECO:0007669"/>
    <property type="project" value="InterPro"/>
</dbReference>
<evidence type="ECO:0000256" key="4">
    <source>
        <dbReference type="ARBA" id="ARBA00022679"/>
    </source>
</evidence>
<dbReference type="SUPFAM" id="SSF47384">
    <property type="entry name" value="Homodimeric domain of signal transducing histidine kinase"/>
    <property type="match status" value="1"/>
</dbReference>
<dbReference type="InterPro" id="IPR036097">
    <property type="entry name" value="HisK_dim/P_sf"/>
</dbReference>
<dbReference type="GO" id="GO:0009927">
    <property type="term" value="F:histidine phosphotransfer kinase activity"/>
    <property type="evidence" value="ECO:0007669"/>
    <property type="project" value="TreeGrafter"/>
</dbReference>
<evidence type="ECO:0000256" key="5">
    <source>
        <dbReference type="ARBA" id="ARBA00022777"/>
    </source>
</evidence>
<dbReference type="InterPro" id="IPR029016">
    <property type="entry name" value="GAF-like_dom_sf"/>
</dbReference>
<dbReference type="Pfam" id="PF13185">
    <property type="entry name" value="GAF_2"/>
    <property type="match status" value="1"/>
</dbReference>
<evidence type="ECO:0000313" key="10">
    <source>
        <dbReference type="EMBL" id="CAI8050015.1"/>
    </source>
</evidence>
<dbReference type="InterPro" id="IPR005467">
    <property type="entry name" value="His_kinase_dom"/>
</dbReference>
<evidence type="ECO:0000256" key="1">
    <source>
        <dbReference type="ARBA" id="ARBA00000085"/>
    </source>
</evidence>
<dbReference type="CDD" id="cd00130">
    <property type="entry name" value="PAS"/>
    <property type="match status" value="1"/>
</dbReference>
<dbReference type="EC" id="2.7.13.3" evidence="2"/>
<comment type="catalytic activity">
    <reaction evidence="1">
        <text>ATP + protein L-histidine = ADP + protein N-phospho-L-histidine.</text>
        <dbReference type="EC" id="2.7.13.3"/>
    </reaction>
</comment>
<keyword evidence="4" id="KW-0808">Transferase</keyword>
<keyword evidence="11" id="KW-1185">Reference proteome</keyword>
<evidence type="ECO:0000259" key="9">
    <source>
        <dbReference type="PROSITE" id="PS50113"/>
    </source>
</evidence>
<comment type="caution">
    <text evidence="10">The sequence shown here is derived from an EMBL/GenBank/DDBJ whole genome shotgun (WGS) entry which is preliminary data.</text>
</comment>
<protein>
    <recommendedName>
        <fullName evidence="7">Uncharacterized sensor-like histidine kinase ycf26</fullName>
        <ecNumber evidence="2">2.7.13.3</ecNumber>
    </recommendedName>
</protein>
<evidence type="ECO:0000256" key="6">
    <source>
        <dbReference type="ARBA" id="ARBA00023012"/>
    </source>
</evidence>
<proteinExistence type="predicted"/>
<keyword evidence="5 10" id="KW-0418">Kinase</keyword>
<dbReference type="InterPro" id="IPR000014">
    <property type="entry name" value="PAS"/>
</dbReference>
<evidence type="ECO:0000256" key="3">
    <source>
        <dbReference type="ARBA" id="ARBA00022553"/>
    </source>
</evidence>
<evidence type="ECO:0000313" key="11">
    <source>
        <dbReference type="Proteomes" id="UP001174909"/>
    </source>
</evidence>
<evidence type="ECO:0000256" key="2">
    <source>
        <dbReference type="ARBA" id="ARBA00012438"/>
    </source>
</evidence>
<dbReference type="Gene3D" id="3.30.565.10">
    <property type="entry name" value="Histidine kinase-like ATPase, C-terminal domain"/>
    <property type="match status" value="1"/>
</dbReference>
<dbReference type="Pfam" id="PF00512">
    <property type="entry name" value="HisKA"/>
    <property type="match status" value="1"/>
</dbReference>
<keyword evidence="3" id="KW-0597">Phosphoprotein</keyword>
<dbReference type="InterPro" id="IPR003018">
    <property type="entry name" value="GAF"/>
</dbReference>
<evidence type="ECO:0000256" key="7">
    <source>
        <dbReference type="ARBA" id="ARBA00069102"/>
    </source>
</evidence>
<dbReference type="FunFam" id="1.10.287.130:FF:000001">
    <property type="entry name" value="Two-component sensor histidine kinase"/>
    <property type="match status" value="1"/>
</dbReference>
<dbReference type="EMBL" id="CASHTH010003830">
    <property type="protein sequence ID" value="CAI8050015.1"/>
    <property type="molecule type" value="Genomic_DNA"/>
</dbReference>
<gene>
    <name evidence="10" type="ORF">GBAR_LOCUS27517</name>
</gene>
<evidence type="ECO:0000259" key="8">
    <source>
        <dbReference type="PROSITE" id="PS50109"/>
    </source>
</evidence>
<dbReference type="Gene3D" id="3.30.450.20">
    <property type="entry name" value="PAS domain"/>
    <property type="match status" value="1"/>
</dbReference>
<organism evidence="10 11">
    <name type="scientific">Geodia barretti</name>
    <name type="common">Barrett's horny sponge</name>
    <dbReference type="NCBI Taxonomy" id="519541"/>
    <lineage>
        <taxon>Eukaryota</taxon>
        <taxon>Metazoa</taxon>
        <taxon>Porifera</taxon>
        <taxon>Demospongiae</taxon>
        <taxon>Heteroscleromorpha</taxon>
        <taxon>Tetractinellida</taxon>
        <taxon>Astrophorina</taxon>
        <taxon>Geodiidae</taxon>
        <taxon>Geodia</taxon>
    </lineage>
</organism>
<sequence>MSEASLRISRSLDLDTVLQGVIDGACSLTRARYGALVAFDDSGGIETLITSGITPEERPRFGDLPKGLGLLQYLNEIEGPLRLADISSHPRSVGFPEGHPPMRTFLGTPVLHQGESLGNIYLTEKEGGREFTPDDEESLVMFASQAAVVIANSRRYTEEHRAKDYLEALVNTVPVGVSVFDAKTGDLVSLNQESRRIVRGLRAPGRSQAEILSVLTFRRPDGREIPLAEMPTERALKSGETVRAEEIIIQLPDGQAVTTVVNATPIFSREGAVVSVVATVQDMTPLEDLERLRAEFLGMVSHELRTPLTTIKGSAATLLTASSTLSPAEMGDFFRIIDEQADHMRGLISDLLDVTRIEAGSLSVTPEPTVVAALVNQAREVFLRGGARNSIEVDLPPDLPRIGADRQRMMQVLTNLLSNASKYSPDQSAIRVSASVEDVYVAISVSDEGRGVSAERLPHLFRKYSRIDSETWAGI</sequence>
<accession>A0AA35TKL9</accession>
<dbReference type="InterPro" id="IPR003594">
    <property type="entry name" value="HATPase_dom"/>
</dbReference>
<dbReference type="AlphaFoldDB" id="A0AA35TKL9"/>
<dbReference type="SUPFAM" id="SSF55874">
    <property type="entry name" value="ATPase domain of HSP90 chaperone/DNA topoisomerase II/histidine kinase"/>
    <property type="match status" value="1"/>
</dbReference>
<dbReference type="Pfam" id="PF02518">
    <property type="entry name" value="HATPase_c"/>
    <property type="match status" value="1"/>
</dbReference>
<dbReference type="SMART" id="SM00065">
    <property type="entry name" value="GAF"/>
    <property type="match status" value="1"/>
</dbReference>
<name>A0AA35TKL9_GEOBA</name>
<dbReference type="SMART" id="SM00388">
    <property type="entry name" value="HisKA"/>
    <property type="match status" value="1"/>
</dbReference>
<feature type="domain" description="Histidine kinase" evidence="8">
    <location>
        <begin position="299"/>
        <end position="475"/>
    </location>
</feature>
<dbReference type="GO" id="GO:0005886">
    <property type="term" value="C:plasma membrane"/>
    <property type="evidence" value="ECO:0007669"/>
    <property type="project" value="TreeGrafter"/>
</dbReference>
<feature type="domain" description="PAC" evidence="9">
    <location>
        <begin position="243"/>
        <end position="295"/>
    </location>
</feature>
<reference evidence="10" key="1">
    <citation type="submission" date="2023-03" db="EMBL/GenBank/DDBJ databases">
        <authorList>
            <person name="Steffen K."/>
            <person name="Cardenas P."/>
        </authorList>
    </citation>
    <scope>NUCLEOTIDE SEQUENCE</scope>
</reference>
<dbReference type="SUPFAM" id="SSF55781">
    <property type="entry name" value="GAF domain-like"/>
    <property type="match status" value="1"/>
</dbReference>
<dbReference type="CDD" id="cd00082">
    <property type="entry name" value="HisKA"/>
    <property type="match status" value="1"/>
</dbReference>
<dbReference type="PROSITE" id="PS50109">
    <property type="entry name" value="HIS_KIN"/>
    <property type="match status" value="1"/>
</dbReference>
<dbReference type="InterPro" id="IPR035965">
    <property type="entry name" value="PAS-like_dom_sf"/>
</dbReference>
<dbReference type="Proteomes" id="UP001174909">
    <property type="component" value="Unassembled WGS sequence"/>
</dbReference>
<dbReference type="Gene3D" id="3.30.450.40">
    <property type="match status" value="1"/>
</dbReference>
<dbReference type="InterPro" id="IPR036890">
    <property type="entry name" value="HATPase_C_sf"/>
</dbReference>
<dbReference type="Gene3D" id="1.10.287.130">
    <property type="match status" value="1"/>
</dbReference>
<dbReference type="PROSITE" id="PS50113">
    <property type="entry name" value="PAC"/>
    <property type="match status" value="1"/>
</dbReference>
<dbReference type="InterPro" id="IPR003661">
    <property type="entry name" value="HisK_dim/P_dom"/>
</dbReference>
<dbReference type="InterPro" id="IPR000700">
    <property type="entry name" value="PAS-assoc_C"/>
</dbReference>
<keyword evidence="6" id="KW-0902">Two-component regulatory system</keyword>
<dbReference type="PANTHER" id="PTHR43047:SF72">
    <property type="entry name" value="OSMOSENSING HISTIDINE PROTEIN KINASE SLN1"/>
    <property type="match status" value="1"/>
</dbReference>
<dbReference type="PANTHER" id="PTHR43047">
    <property type="entry name" value="TWO-COMPONENT HISTIDINE PROTEIN KINASE"/>
    <property type="match status" value="1"/>
</dbReference>